<proteinExistence type="predicted"/>
<reference evidence="1" key="1">
    <citation type="submission" date="2020-02" db="EMBL/GenBank/DDBJ databases">
        <authorList>
            <person name="Meier V. D."/>
        </authorList>
    </citation>
    <scope>NUCLEOTIDE SEQUENCE</scope>
    <source>
        <strain evidence="1">AVDCRST_MAG67</strain>
    </source>
</reference>
<accession>A0A6J4SGU2</accession>
<evidence type="ECO:0008006" key="2">
    <source>
        <dbReference type="Google" id="ProtNLM"/>
    </source>
</evidence>
<protein>
    <recommendedName>
        <fullName evidence="2">DNA-binding protein</fullName>
    </recommendedName>
</protein>
<gene>
    <name evidence="1" type="ORF">AVDCRST_MAG67-1696</name>
</gene>
<sequence length="57" mass="6394">MANHLTPTELAREAGLDRRDVISKCMELGVPIFQGRIDKTLFLTSLNAEQRAEPARL</sequence>
<evidence type="ECO:0000313" key="1">
    <source>
        <dbReference type="EMBL" id="CAA9498513.1"/>
    </source>
</evidence>
<name>A0A6J4SGU2_9ACTN</name>
<dbReference type="AlphaFoldDB" id="A0A6J4SGU2"/>
<organism evidence="1">
    <name type="scientific">uncultured Solirubrobacteraceae bacterium</name>
    <dbReference type="NCBI Taxonomy" id="1162706"/>
    <lineage>
        <taxon>Bacteria</taxon>
        <taxon>Bacillati</taxon>
        <taxon>Actinomycetota</taxon>
        <taxon>Thermoleophilia</taxon>
        <taxon>Solirubrobacterales</taxon>
        <taxon>Solirubrobacteraceae</taxon>
        <taxon>environmental samples</taxon>
    </lineage>
</organism>
<dbReference type="EMBL" id="CADCVQ010000075">
    <property type="protein sequence ID" value="CAA9498513.1"/>
    <property type="molecule type" value="Genomic_DNA"/>
</dbReference>